<dbReference type="GO" id="GO:0009267">
    <property type="term" value="P:cellular response to starvation"/>
    <property type="evidence" value="ECO:0007669"/>
    <property type="project" value="TreeGrafter"/>
</dbReference>
<dbReference type="EMBL" id="JADGKB010000082">
    <property type="protein sequence ID" value="KAJ3254578.1"/>
    <property type="molecule type" value="Genomic_DNA"/>
</dbReference>
<dbReference type="Pfam" id="PF23556">
    <property type="entry name" value="TPR_Vps41"/>
    <property type="match status" value="1"/>
</dbReference>
<dbReference type="InterPro" id="IPR001680">
    <property type="entry name" value="WD40_rpt"/>
</dbReference>
<dbReference type="GO" id="GO:0030897">
    <property type="term" value="C:HOPS complex"/>
    <property type="evidence" value="ECO:0007669"/>
    <property type="project" value="TreeGrafter"/>
</dbReference>
<dbReference type="Pfam" id="PF23411">
    <property type="entry name" value="Beta-prop_Vps41"/>
    <property type="match status" value="1"/>
</dbReference>
<dbReference type="SMART" id="SM00320">
    <property type="entry name" value="WD40"/>
    <property type="match status" value="1"/>
</dbReference>
<keyword evidence="1" id="KW-0813">Transport</keyword>
<keyword evidence="6" id="KW-1185">Reference proteome</keyword>
<evidence type="ECO:0000256" key="1">
    <source>
        <dbReference type="ARBA" id="ARBA00022448"/>
    </source>
</evidence>
<evidence type="ECO:0000313" key="6">
    <source>
        <dbReference type="Proteomes" id="UP001210925"/>
    </source>
</evidence>
<sequence>MSESSVAEEPKLKYSRLAFDSEEFQKDSITCLSVSDRFLAIGTLQGAVQLIDLIGTPVKRWQSHTQSVNHISIDSTGEFIASASGDGNVIVNSLYSTENYSFNYKRPIFGVALEPEYGKKSSRQLVSGGIAGSLTMTGKGWFGNTQTVLHSGEGSISALSWNGNYIVWANDKGTNVYDITSSLKFATIEKSHSPRGDPYRCNICWKNSEEFFIGWADTVKIISIKERSAMDKNSGLSPKYVLVTHQFRTEFVVAGIAPFQDDILLLSFITNALDENTDVLDVFLNRKTSSPPEIHIVGLDGLEVANDVLSIGGFENYQANDYRLGKKYLMAEYLASDTISDVTYYISSPKDIIVAKPRDIKDHIEWLISLENYQEALDLVDEHKKEMVERDADELTLNIGQKYLKSLMDAKDYEGAAVVCSKVLGTNAQLWESWVYQFAEARQLGFIYKVLPVANPQLNSSIYELIINDYINSDLKSLLELVSIWPPHIYNIKTVIKTVELLLKKSNSPDLIYEILVKLHEIENSSNPFATIPISLNHNASDAIKHVRALVGSKGIQLLVEHTDHVPPSVAVKALDKSREFLHVYLDALFLKDHLEGSAYHELQVELYADFDPPRLIDFLRTSSNYSYPKVALL</sequence>
<evidence type="ECO:0000256" key="2">
    <source>
        <dbReference type="ARBA" id="ARBA00022927"/>
    </source>
</evidence>
<organism evidence="5 6">
    <name type="scientific">Boothiomyces macroporosus</name>
    <dbReference type="NCBI Taxonomy" id="261099"/>
    <lineage>
        <taxon>Eukaryota</taxon>
        <taxon>Fungi</taxon>
        <taxon>Fungi incertae sedis</taxon>
        <taxon>Chytridiomycota</taxon>
        <taxon>Chytridiomycota incertae sedis</taxon>
        <taxon>Chytridiomycetes</taxon>
        <taxon>Rhizophydiales</taxon>
        <taxon>Terramycetaceae</taxon>
        <taxon>Boothiomyces</taxon>
    </lineage>
</organism>
<keyword evidence="2" id="KW-0653">Protein transport</keyword>
<dbReference type="InterPro" id="IPR036322">
    <property type="entry name" value="WD40_repeat_dom_sf"/>
</dbReference>
<evidence type="ECO:0000313" key="5">
    <source>
        <dbReference type="EMBL" id="KAJ3254578.1"/>
    </source>
</evidence>
<dbReference type="InterPro" id="IPR057780">
    <property type="entry name" value="Beta-prop_Vps41"/>
</dbReference>
<accession>A0AAD5UFU7</accession>
<reference evidence="5" key="1">
    <citation type="submission" date="2020-05" db="EMBL/GenBank/DDBJ databases">
        <title>Phylogenomic resolution of chytrid fungi.</title>
        <authorList>
            <person name="Stajich J.E."/>
            <person name="Amses K."/>
            <person name="Simmons R."/>
            <person name="Seto K."/>
            <person name="Myers J."/>
            <person name="Bonds A."/>
            <person name="Quandt C.A."/>
            <person name="Barry K."/>
            <person name="Liu P."/>
            <person name="Grigoriev I."/>
            <person name="Longcore J.E."/>
            <person name="James T.Y."/>
        </authorList>
    </citation>
    <scope>NUCLEOTIDE SEQUENCE</scope>
    <source>
        <strain evidence="5">PLAUS21</strain>
    </source>
</reference>
<dbReference type="InterPro" id="IPR015943">
    <property type="entry name" value="WD40/YVTN_repeat-like_dom_sf"/>
</dbReference>
<dbReference type="Proteomes" id="UP001210925">
    <property type="component" value="Unassembled WGS sequence"/>
</dbReference>
<proteinExistence type="predicted"/>
<evidence type="ECO:0000259" key="4">
    <source>
        <dbReference type="Pfam" id="PF23411"/>
    </source>
</evidence>
<dbReference type="GO" id="GO:0034058">
    <property type="term" value="P:endosomal vesicle fusion"/>
    <property type="evidence" value="ECO:0007669"/>
    <property type="project" value="TreeGrafter"/>
</dbReference>
<dbReference type="Gene3D" id="2.130.10.10">
    <property type="entry name" value="YVTN repeat-like/Quinoprotein amine dehydrogenase"/>
    <property type="match status" value="1"/>
</dbReference>
<dbReference type="GO" id="GO:0005770">
    <property type="term" value="C:late endosome"/>
    <property type="evidence" value="ECO:0007669"/>
    <property type="project" value="TreeGrafter"/>
</dbReference>
<dbReference type="PROSITE" id="PS50236">
    <property type="entry name" value="CHCR"/>
    <property type="match status" value="1"/>
</dbReference>
<dbReference type="GO" id="GO:0006623">
    <property type="term" value="P:protein targeting to vacuole"/>
    <property type="evidence" value="ECO:0007669"/>
    <property type="project" value="InterPro"/>
</dbReference>
<protein>
    <submittedName>
        <fullName evidence="5">Vacuolar protein sorting-associated protein 41</fullName>
    </submittedName>
</protein>
<evidence type="ECO:0000256" key="3">
    <source>
        <dbReference type="PROSITE-ProRule" id="PRU01006"/>
    </source>
</evidence>
<dbReference type="InterPro" id="IPR045111">
    <property type="entry name" value="Vps41/Vps8"/>
</dbReference>
<dbReference type="InterPro" id="IPR000547">
    <property type="entry name" value="Clathrin_H-chain/VPS_repeat"/>
</dbReference>
<name>A0AAD5UFU7_9FUNG</name>
<gene>
    <name evidence="5" type="primary">VPS41</name>
    <name evidence="5" type="ORF">HK103_007063</name>
</gene>
<dbReference type="PANTHER" id="PTHR12616">
    <property type="entry name" value="VACUOLAR PROTEIN SORTING VPS41"/>
    <property type="match status" value="1"/>
</dbReference>
<dbReference type="AlphaFoldDB" id="A0AAD5UFU7"/>
<dbReference type="PANTHER" id="PTHR12616:SF1">
    <property type="entry name" value="VACUOLAR PROTEIN SORTING-ASSOCIATED PROTEIN 41 HOMOLOG"/>
    <property type="match status" value="1"/>
</dbReference>
<feature type="domain" description="Vps41 beta-propeller" evidence="4">
    <location>
        <begin position="12"/>
        <end position="356"/>
    </location>
</feature>
<dbReference type="SUPFAM" id="SSF50978">
    <property type="entry name" value="WD40 repeat-like"/>
    <property type="match status" value="1"/>
</dbReference>
<feature type="repeat" description="CHCR" evidence="3">
    <location>
        <begin position="557"/>
        <end position="634"/>
    </location>
</feature>
<comment type="caution">
    <text evidence="5">The sequence shown here is derived from an EMBL/GenBank/DDBJ whole genome shotgun (WGS) entry which is preliminary data.</text>
</comment>
<dbReference type="GO" id="GO:0016236">
    <property type="term" value="P:macroautophagy"/>
    <property type="evidence" value="ECO:0007669"/>
    <property type="project" value="TreeGrafter"/>
</dbReference>